<dbReference type="SMART" id="SM00112">
    <property type="entry name" value="CA"/>
    <property type="match status" value="4"/>
</dbReference>
<dbReference type="Proteomes" id="UP001304300">
    <property type="component" value="Chromosome"/>
</dbReference>
<name>A0AAQ3QTW4_9BACT</name>
<dbReference type="AlphaFoldDB" id="A0AAQ3QTW4"/>
<evidence type="ECO:0000313" key="3">
    <source>
        <dbReference type="Proteomes" id="UP001304300"/>
    </source>
</evidence>
<dbReference type="InterPro" id="IPR006644">
    <property type="entry name" value="Cadg"/>
</dbReference>
<dbReference type="GO" id="GO:0007156">
    <property type="term" value="P:homophilic cell adhesion via plasma membrane adhesion molecules"/>
    <property type="evidence" value="ECO:0007669"/>
    <property type="project" value="InterPro"/>
</dbReference>
<feature type="domain" description="Cadherin" evidence="1">
    <location>
        <begin position="478"/>
        <end position="590"/>
    </location>
</feature>
<sequence>MALLFLYELRGADNSYFRISSKTLSFEFLPDFESPGDDDGDNIYEVTVIARGSDGSTRVDLEIEVADVNEAPTAPVLSKSEIDENTISVGTVSASDPDGDSVTLSLSGGADASHFDFDASTGALSFKNAPDYENPQDGNGDNSYELTFSATDPAQLTTSNNLVVTVNNVSATPVLSNSEIFENTTEVGIVSASDPGDLLTLSLSGGADASLFDFDPSSGTLAFKNAPDYENPQDDDGDNQYELTFTATDTAQLTTSGNLVVTVNNVSMAPTALTLSINRVVERKRFSVVLSADVEEGESPSFRLTRAYDSDLFFVRENKLHSSFLPNFSIPRDVNSDNVYVVEVIAQSSGIDSEPSLLAITVVSRHNAAPSDPGLSNNTIFENNQTVGTLSTTDPDSDPVYYSITGSADAALFEIVNGDTLAFIEAPDFENPSDNDGNNIYEVSVSATDLINTSGSTLFSITVQDDFEIPATDILLDGESVDQISLEENLDAGTVVSIITAIDSELGDSHTFDLTTTSSGRFEVINGNELAVTGDPQLDHEADNYHVIRIRATDAGGTTYIKRIGVAVTDLDETSVLDRDDYTLDTNTNFIWLHHEHTAGKKLSVIEGRIENETVFGTGFDWQFATWDEYMQFLKNAAEDWTYGVNERLWAFRFPDDYFNQDGLSAQEKSNTFGTLALNRDGSYGGNLFRWANERILYIYPQGDFVDSLSAELRDLRVAYVSAGSEYEDWLQMEGETFTGNRAVMYLIVDRNKGVGFNEWATGQERSTYFDEDENDDGKPNGFDYIFGDEEPMVMLGDNIIQAPSGVWADVILSLEVSTDMTNWTEIVRYEDGVAIYDESMVSIVDGQITYNGDNILQFFRYNASLVTEVN</sequence>
<feature type="domain" description="Cadherin" evidence="1">
    <location>
        <begin position="387"/>
        <end position="472"/>
    </location>
</feature>
<dbReference type="EMBL" id="CP136920">
    <property type="protein sequence ID" value="WOO41776.1"/>
    <property type="molecule type" value="Genomic_DNA"/>
</dbReference>
<dbReference type="InterPro" id="IPR015919">
    <property type="entry name" value="Cadherin-like_sf"/>
</dbReference>
<dbReference type="GO" id="GO:0005509">
    <property type="term" value="F:calcium ion binding"/>
    <property type="evidence" value="ECO:0007669"/>
    <property type="project" value="InterPro"/>
</dbReference>
<keyword evidence="3" id="KW-1185">Reference proteome</keyword>
<protein>
    <recommendedName>
        <fullName evidence="1">Cadherin domain-containing protein</fullName>
    </recommendedName>
</protein>
<feature type="domain" description="Cadherin" evidence="1">
    <location>
        <begin position="7"/>
        <end position="77"/>
    </location>
</feature>
<dbReference type="KEGG" id="puo:RZN69_01650"/>
<reference evidence="2 3" key="1">
    <citation type="submission" date="2023-10" db="EMBL/GenBank/DDBJ databases">
        <title>Rubellicoccus peritrichatus gen. nov., sp. nov., isolated from an algae of coral reef tank.</title>
        <authorList>
            <person name="Luo J."/>
        </authorList>
    </citation>
    <scope>NUCLEOTIDE SEQUENCE [LARGE SCALE GENOMIC DNA]</scope>
    <source>
        <strain evidence="2 3">CR14</strain>
    </source>
</reference>
<evidence type="ECO:0000259" key="1">
    <source>
        <dbReference type="PROSITE" id="PS50268"/>
    </source>
</evidence>
<evidence type="ECO:0000313" key="2">
    <source>
        <dbReference type="EMBL" id="WOO41776.1"/>
    </source>
</evidence>
<feature type="domain" description="Cadherin" evidence="1">
    <location>
        <begin position="74"/>
        <end position="175"/>
    </location>
</feature>
<dbReference type="InterPro" id="IPR002126">
    <property type="entry name" value="Cadherin-like_dom"/>
</dbReference>
<dbReference type="Gene3D" id="2.60.40.60">
    <property type="entry name" value="Cadherins"/>
    <property type="match status" value="4"/>
</dbReference>
<gene>
    <name evidence="2" type="ORF">RZN69_01650</name>
</gene>
<dbReference type="SMART" id="SM00736">
    <property type="entry name" value="CADG"/>
    <property type="match status" value="2"/>
</dbReference>
<dbReference type="GO" id="GO:0016020">
    <property type="term" value="C:membrane"/>
    <property type="evidence" value="ECO:0007669"/>
    <property type="project" value="InterPro"/>
</dbReference>
<accession>A0AAQ3QTW4</accession>
<organism evidence="2 3">
    <name type="scientific">Rubellicoccus peritrichatus</name>
    <dbReference type="NCBI Taxonomy" id="3080537"/>
    <lineage>
        <taxon>Bacteria</taxon>
        <taxon>Pseudomonadati</taxon>
        <taxon>Verrucomicrobiota</taxon>
        <taxon>Opitutia</taxon>
        <taxon>Puniceicoccales</taxon>
        <taxon>Cerasicoccaceae</taxon>
        <taxon>Rubellicoccus</taxon>
    </lineage>
</organism>
<dbReference type="SUPFAM" id="SSF49313">
    <property type="entry name" value="Cadherin-like"/>
    <property type="match status" value="4"/>
</dbReference>
<dbReference type="RefSeq" id="WP_317834260.1">
    <property type="nucleotide sequence ID" value="NZ_CP136920.1"/>
</dbReference>
<feature type="domain" description="Cadherin" evidence="1">
    <location>
        <begin position="185"/>
        <end position="272"/>
    </location>
</feature>
<proteinExistence type="predicted"/>
<dbReference type="CDD" id="cd11304">
    <property type="entry name" value="Cadherin_repeat"/>
    <property type="match status" value="4"/>
</dbReference>
<dbReference type="PROSITE" id="PS50268">
    <property type="entry name" value="CADHERIN_2"/>
    <property type="match status" value="5"/>
</dbReference>